<dbReference type="Gene3D" id="1.10.443.10">
    <property type="entry name" value="Intergrase catalytic core"/>
    <property type="match status" value="1"/>
</dbReference>
<name>A0A6J4ECE4_9PSED</name>
<evidence type="ECO:0000256" key="1">
    <source>
        <dbReference type="ARBA" id="ARBA00023125"/>
    </source>
</evidence>
<keyword evidence="2" id="KW-0233">DNA recombination</keyword>
<dbReference type="InterPro" id="IPR013762">
    <property type="entry name" value="Integrase-like_cat_sf"/>
</dbReference>
<evidence type="ECO:0000313" key="3">
    <source>
        <dbReference type="EMBL" id="BCG27593.1"/>
    </source>
</evidence>
<dbReference type="AlphaFoldDB" id="A0A6J4ECE4"/>
<dbReference type="EMBL" id="AP023189">
    <property type="protein sequence ID" value="BCG27593.1"/>
    <property type="molecule type" value="Genomic_DNA"/>
</dbReference>
<dbReference type="GO" id="GO:0003677">
    <property type="term" value="F:DNA binding"/>
    <property type="evidence" value="ECO:0007669"/>
    <property type="project" value="UniProtKB-KW"/>
</dbReference>
<dbReference type="Proteomes" id="UP000509383">
    <property type="component" value="Chromosome"/>
</dbReference>
<organism evidence="3 4">
    <name type="scientific">Pseudomonas tohonis</name>
    <dbReference type="NCBI Taxonomy" id="2725477"/>
    <lineage>
        <taxon>Bacteria</taxon>
        <taxon>Pseudomonadati</taxon>
        <taxon>Pseudomonadota</taxon>
        <taxon>Gammaproteobacteria</taxon>
        <taxon>Pseudomonadales</taxon>
        <taxon>Pseudomonadaceae</taxon>
        <taxon>Pseudomonas</taxon>
    </lineage>
</organism>
<reference evidence="3 4" key="1">
    <citation type="submission" date="2020-05" db="EMBL/GenBank/DDBJ databases">
        <title>Characterization of novel class B3 metallo-beta-lactamase from novel Pseudomonas species.</title>
        <authorList>
            <person name="Yamada K."/>
            <person name="Aoki K."/>
            <person name="Ishii Y."/>
        </authorList>
    </citation>
    <scope>NUCLEOTIDE SEQUENCE [LARGE SCALE GENOMIC DNA]</scope>
    <source>
        <strain evidence="3 4">TUM18999</strain>
    </source>
</reference>
<proteinExistence type="predicted"/>
<dbReference type="GO" id="GO:0006310">
    <property type="term" value="P:DNA recombination"/>
    <property type="evidence" value="ECO:0007669"/>
    <property type="project" value="UniProtKB-KW"/>
</dbReference>
<evidence type="ECO:0000313" key="4">
    <source>
        <dbReference type="Proteomes" id="UP000509383"/>
    </source>
</evidence>
<sequence length="383" mass="43711">MKSGRKRQHNPRIPGHIDQSAIPNGVYFDHRGSGTWYMLSFNEAGRRQRKNLCGADVTLSELHKLVEDIHGVDRDSLRYLCEQFRLSDKFTRLQKSSQDDYDYCRDVLVSLPTKIPGKTLGHLSVRKFTPPLIQRLVDKIAQEGTPSKAAHVLRYLRRVMQWGRNRGYVDVNPAQGIEAPKERKRRRLPTPVVMARLIQRAQELGKLKRGQKGACSPYLWYVMEISYLCRLRGIETVTLTDANETEEGVVTNRRKGSRDNVVRWTPRLRAAWDAAKEYRASIWKAKAMPVPIQAEQRRLIVAAHGGALQKSSLDSAWWRFIDSALEEGIISEEERFGMHDLKRRGITDTAGTRGEKQQASGHRSEAMLDVYDLSLPVVNPSAE</sequence>
<dbReference type="SUPFAM" id="SSF56349">
    <property type="entry name" value="DNA breaking-rejoining enzymes"/>
    <property type="match status" value="1"/>
</dbReference>
<dbReference type="GO" id="GO:0015074">
    <property type="term" value="P:DNA integration"/>
    <property type="evidence" value="ECO:0007669"/>
    <property type="project" value="InterPro"/>
</dbReference>
<protein>
    <submittedName>
        <fullName evidence="3">Integrase</fullName>
    </submittedName>
</protein>
<gene>
    <name evidence="3" type="primary">int_2</name>
    <name evidence="3" type="ORF">TUM18999_57840</name>
</gene>
<accession>A0A6J4ECE4</accession>
<dbReference type="KEGG" id="ptw:TUM18999_57840"/>
<evidence type="ECO:0000256" key="2">
    <source>
        <dbReference type="ARBA" id="ARBA00023172"/>
    </source>
</evidence>
<keyword evidence="1" id="KW-0238">DNA-binding</keyword>
<dbReference type="InterPro" id="IPR011010">
    <property type="entry name" value="DNA_brk_join_enz"/>
</dbReference>
<dbReference type="Gene3D" id="1.10.150.130">
    <property type="match status" value="1"/>
</dbReference>
<dbReference type="InterPro" id="IPR010998">
    <property type="entry name" value="Integrase_recombinase_N"/>
</dbReference>
<dbReference type="RefSeq" id="WP_173178618.1">
    <property type="nucleotide sequence ID" value="NZ_AP023189.1"/>
</dbReference>